<dbReference type="CDD" id="cd02208">
    <property type="entry name" value="cupin_RmlC-like"/>
    <property type="match status" value="1"/>
</dbReference>
<dbReference type="STRING" id="988821.SAMN05421867_10121"/>
<name>A0A1I0V0V0_9CELL</name>
<keyword evidence="2" id="KW-1185">Reference proteome</keyword>
<dbReference type="InterPro" id="IPR014710">
    <property type="entry name" value="RmlC-like_jellyroll"/>
</dbReference>
<evidence type="ECO:0000313" key="2">
    <source>
        <dbReference type="Proteomes" id="UP000199012"/>
    </source>
</evidence>
<gene>
    <name evidence="1" type="ORF">SAMN05421867_10121</name>
</gene>
<dbReference type="Gene3D" id="2.60.120.10">
    <property type="entry name" value="Jelly Rolls"/>
    <property type="match status" value="1"/>
</dbReference>
<dbReference type="EMBL" id="FOKA01000001">
    <property type="protein sequence ID" value="SFA69166.1"/>
    <property type="molecule type" value="Genomic_DNA"/>
</dbReference>
<reference evidence="2" key="1">
    <citation type="submission" date="2016-10" db="EMBL/GenBank/DDBJ databases">
        <authorList>
            <person name="Varghese N."/>
            <person name="Submissions S."/>
        </authorList>
    </citation>
    <scope>NUCLEOTIDE SEQUENCE [LARGE SCALE GENOMIC DNA]</scope>
    <source>
        <strain evidence="2">CGMCC 4.6945</strain>
    </source>
</reference>
<proteinExistence type="predicted"/>
<evidence type="ECO:0000313" key="1">
    <source>
        <dbReference type="EMBL" id="SFA69166.1"/>
    </source>
</evidence>
<dbReference type="Proteomes" id="UP000199012">
    <property type="component" value="Unassembled WGS sequence"/>
</dbReference>
<dbReference type="AlphaFoldDB" id="A0A1I0V0V0"/>
<dbReference type="InterPro" id="IPR011051">
    <property type="entry name" value="RmlC_Cupin_sf"/>
</dbReference>
<dbReference type="OrthoDB" id="6555763at2"/>
<dbReference type="SUPFAM" id="SSF51182">
    <property type="entry name" value="RmlC-like cupins"/>
    <property type="match status" value="1"/>
</dbReference>
<protein>
    <submittedName>
        <fullName evidence="1">Cupin domain-containing protein</fullName>
    </submittedName>
</protein>
<dbReference type="RefSeq" id="WP_090029703.1">
    <property type="nucleotide sequence ID" value="NZ_BONM01000023.1"/>
</dbReference>
<accession>A0A1I0V0V0</accession>
<organism evidence="1 2">
    <name type="scientific">Cellulomonas marina</name>
    <dbReference type="NCBI Taxonomy" id="988821"/>
    <lineage>
        <taxon>Bacteria</taxon>
        <taxon>Bacillati</taxon>
        <taxon>Actinomycetota</taxon>
        <taxon>Actinomycetes</taxon>
        <taxon>Micrococcales</taxon>
        <taxon>Cellulomonadaceae</taxon>
        <taxon>Cellulomonas</taxon>
    </lineage>
</organism>
<sequence length="115" mass="12585">MKQHHLDDMVRGWFVGDFEPTALRTGEFEVAVQRYAAGDVEPVHRHDLADEITVVVSGEVEMCGRRWSAGDIVTVEKGEATGFRALTDAVTVAVKRPSVIGDKHLVEPTGAGQDR</sequence>